<evidence type="ECO:0000313" key="1">
    <source>
        <dbReference type="EMBL" id="EHO11163.1"/>
    </source>
</evidence>
<keyword evidence="2" id="KW-1185">Reference proteome</keyword>
<dbReference type="EMBL" id="AGEC02000003">
    <property type="protein sequence ID" value="EHO11163.1"/>
    <property type="molecule type" value="Genomic_DNA"/>
</dbReference>
<dbReference type="Proteomes" id="UP000005402">
    <property type="component" value="Unassembled WGS sequence"/>
</dbReference>
<organism evidence="1 2">
    <name type="scientific">Myroides odoratimimus CCUG 10230</name>
    <dbReference type="NCBI Taxonomy" id="883150"/>
    <lineage>
        <taxon>Bacteria</taxon>
        <taxon>Pseudomonadati</taxon>
        <taxon>Bacteroidota</taxon>
        <taxon>Flavobacteriia</taxon>
        <taxon>Flavobacteriales</taxon>
        <taxon>Flavobacteriaceae</taxon>
        <taxon>Myroides</taxon>
    </lineage>
</organism>
<evidence type="ECO:0008006" key="3">
    <source>
        <dbReference type="Google" id="ProtNLM"/>
    </source>
</evidence>
<name>A0ABP2NDR4_9FLAO</name>
<reference evidence="1" key="1">
    <citation type="submission" date="2012-07" db="EMBL/GenBank/DDBJ databases">
        <title>The Genome Sequence of Myroides odoratimimus CCUG 10230.</title>
        <authorList>
            <consortium name="The Broad Institute Genome Sequencing Platform"/>
            <person name="Earl A."/>
            <person name="Ward D."/>
            <person name="Feldgarden M."/>
            <person name="Gevers D."/>
            <person name="Huys G."/>
            <person name="Walker B."/>
            <person name="Young S.K."/>
            <person name="Zeng Q."/>
            <person name="Gargeya S."/>
            <person name="Fitzgerald M."/>
            <person name="Haas B."/>
            <person name="Abouelleil A."/>
            <person name="Alvarado L."/>
            <person name="Arachchi H.M."/>
            <person name="Berlin A.M."/>
            <person name="Chapman S.B."/>
            <person name="Goldberg J."/>
            <person name="Griggs A."/>
            <person name="Gujja S."/>
            <person name="Hansen M."/>
            <person name="Howarth C."/>
            <person name="Imamovic A."/>
            <person name="Larimer J."/>
            <person name="McCowen C."/>
            <person name="Montmayeur A."/>
            <person name="Murphy C."/>
            <person name="Neiman D."/>
            <person name="Pearson M."/>
            <person name="Priest M."/>
            <person name="Roberts A."/>
            <person name="Saif S."/>
            <person name="Shea T."/>
            <person name="Sisk P."/>
            <person name="Sykes S."/>
            <person name="Wortman J."/>
            <person name="Nusbaum C."/>
            <person name="Birren B."/>
        </authorList>
    </citation>
    <scope>NUCLEOTIDE SEQUENCE [LARGE SCALE GENOMIC DNA]</scope>
    <source>
        <strain evidence="1">CCUG 10230</strain>
    </source>
</reference>
<evidence type="ECO:0000313" key="2">
    <source>
        <dbReference type="Proteomes" id="UP000005402"/>
    </source>
</evidence>
<dbReference type="RefSeq" id="WP_006257557.1">
    <property type="nucleotide sequence ID" value="NZ_KE161015.1"/>
</dbReference>
<sequence length="57" mass="6586">MGYGKVALEEGNIIHPDNFHLDFDTDYQEYKFENNTLIITGESSKMGGKYKVELKEQ</sequence>
<proteinExistence type="predicted"/>
<protein>
    <recommendedName>
        <fullName evidence="3">Lipocalin-like domain-containing protein</fullName>
    </recommendedName>
</protein>
<gene>
    <name evidence="1" type="ORF">HMPREF9712_00820</name>
</gene>
<accession>A0ABP2NDR4</accession>
<comment type="caution">
    <text evidence="1">The sequence shown here is derived from an EMBL/GenBank/DDBJ whole genome shotgun (WGS) entry which is preliminary data.</text>
</comment>